<keyword evidence="1" id="KW-0175">Coiled coil</keyword>
<reference evidence="2" key="1">
    <citation type="submission" date="2019-08" db="EMBL/GenBank/DDBJ databases">
        <title>The genome of the North American firefly Photinus pyralis.</title>
        <authorList>
            <consortium name="Photinus pyralis genome working group"/>
            <person name="Fallon T.R."/>
            <person name="Sander Lower S.E."/>
            <person name="Weng J.-K."/>
        </authorList>
    </citation>
    <scope>NUCLEOTIDE SEQUENCE</scope>
    <source>
        <strain evidence="2">TRF0915ILg1</strain>
        <tissue evidence="2">Whole body</tissue>
    </source>
</reference>
<dbReference type="Proteomes" id="UP000801492">
    <property type="component" value="Unassembled WGS sequence"/>
</dbReference>
<sequence>MQAEDADTNTNISKSVDYDNILQSDIPVVKTIHQMREARAIMKKNIDNYQKVLTEDQQSMLQKKSVKCSLEKVVIELQGKLNEENHYSNETKSEIDKMREMSNQIGKHLVRNNTLLQECLQNKTNLGESIEKQKISVDENLKKMVEVYENKLTRKTEVIKIINNQRKAFKENLKIHENQCLEILQEINSHTNKLEELNKLFKELHRNSEDCCTTVNLLKKRNEDLKSTLQDKQKCFKEILQVIEEKQDSFGESNEKVCNALDENNLIMQKIETEIRSVERAVAHQKVYNNDLQEKISQSTLIDLNTDIKLLETNKNEHKVKYEDNVKQLNDVHSLKLTRKEGMEIKKTKGMSFLKDIEQDLSKYGQLVRELELKTETTQSALNELRQGTDKLLNERSACEQQLLSVQYDINKILSEINELQQNNQLYEHETKQLINNISDEIDEIALKIDRCKEEKQSKRAAIIEKINLIKSNFDTDTSKETEEFENIQKQLHNDIQEIEKKLRDTRNAHLLQQDELKQLSEECDTKKMQIKNLENLKKVLSNNTTPTFEPP</sequence>
<evidence type="ECO:0000256" key="1">
    <source>
        <dbReference type="SAM" id="Coils"/>
    </source>
</evidence>
<dbReference type="AlphaFoldDB" id="A0A8K0DK31"/>
<organism evidence="2 3">
    <name type="scientific">Ignelater luminosus</name>
    <name type="common">Cucubano</name>
    <name type="synonym">Pyrophorus luminosus</name>
    <dbReference type="NCBI Taxonomy" id="2038154"/>
    <lineage>
        <taxon>Eukaryota</taxon>
        <taxon>Metazoa</taxon>
        <taxon>Ecdysozoa</taxon>
        <taxon>Arthropoda</taxon>
        <taxon>Hexapoda</taxon>
        <taxon>Insecta</taxon>
        <taxon>Pterygota</taxon>
        <taxon>Neoptera</taxon>
        <taxon>Endopterygota</taxon>
        <taxon>Coleoptera</taxon>
        <taxon>Polyphaga</taxon>
        <taxon>Elateriformia</taxon>
        <taxon>Elateroidea</taxon>
        <taxon>Elateridae</taxon>
        <taxon>Agrypninae</taxon>
        <taxon>Pyrophorini</taxon>
        <taxon>Ignelater</taxon>
    </lineage>
</organism>
<comment type="caution">
    <text evidence="2">The sequence shown here is derived from an EMBL/GenBank/DDBJ whole genome shotgun (WGS) entry which is preliminary data.</text>
</comment>
<keyword evidence="3" id="KW-1185">Reference proteome</keyword>
<name>A0A8K0DK31_IGNLU</name>
<gene>
    <name evidence="2" type="ORF">ILUMI_00518</name>
</gene>
<dbReference type="EMBL" id="VTPC01000476">
    <property type="protein sequence ID" value="KAF2905666.1"/>
    <property type="molecule type" value="Genomic_DNA"/>
</dbReference>
<evidence type="ECO:0000313" key="3">
    <source>
        <dbReference type="Proteomes" id="UP000801492"/>
    </source>
</evidence>
<feature type="coiled-coil region" evidence="1">
    <location>
        <begin position="159"/>
        <end position="207"/>
    </location>
</feature>
<accession>A0A8K0DK31</accession>
<dbReference type="OrthoDB" id="10521783at2759"/>
<feature type="non-terminal residue" evidence="2">
    <location>
        <position position="552"/>
    </location>
</feature>
<proteinExistence type="predicted"/>
<evidence type="ECO:0000313" key="2">
    <source>
        <dbReference type="EMBL" id="KAF2905666.1"/>
    </source>
</evidence>
<feature type="coiled-coil region" evidence="1">
    <location>
        <begin position="482"/>
        <end position="544"/>
    </location>
</feature>
<protein>
    <submittedName>
        <fullName evidence="2">Uncharacterized protein</fullName>
    </submittedName>
</protein>
<feature type="coiled-coil region" evidence="1">
    <location>
        <begin position="354"/>
        <end position="455"/>
    </location>
</feature>